<accession>A0A2T1A2H9</accession>
<dbReference type="AlphaFoldDB" id="A0A2T1A2H9"/>
<proteinExistence type="predicted"/>
<dbReference type="EMBL" id="PVUE01000004">
    <property type="protein sequence ID" value="PRZ42793.1"/>
    <property type="molecule type" value="Genomic_DNA"/>
</dbReference>
<dbReference type="Proteomes" id="UP000237752">
    <property type="component" value="Unassembled WGS sequence"/>
</dbReference>
<feature type="region of interest" description="Disordered" evidence="1">
    <location>
        <begin position="1"/>
        <end position="59"/>
    </location>
</feature>
<gene>
    <name evidence="2" type="ORF">CLV47_104140</name>
</gene>
<feature type="compositionally biased region" description="Polar residues" evidence="1">
    <location>
        <begin position="1"/>
        <end position="11"/>
    </location>
</feature>
<comment type="caution">
    <text evidence="2">The sequence shown here is derived from an EMBL/GenBank/DDBJ whole genome shotgun (WGS) entry which is preliminary data.</text>
</comment>
<keyword evidence="3" id="KW-1185">Reference proteome</keyword>
<organism evidence="2 3">
    <name type="scientific">Antricoccus suffuscus</name>
    <dbReference type="NCBI Taxonomy" id="1629062"/>
    <lineage>
        <taxon>Bacteria</taxon>
        <taxon>Bacillati</taxon>
        <taxon>Actinomycetota</taxon>
        <taxon>Actinomycetes</taxon>
        <taxon>Geodermatophilales</taxon>
        <taxon>Antricoccaceae</taxon>
        <taxon>Antricoccus</taxon>
    </lineage>
</organism>
<name>A0A2T1A2H9_9ACTN</name>
<sequence length="226" mass="24368">MKTGETVTTPNEPKRPIEPKRPKKVTKSGALKDGAAKDGAPKVPAPKTGTPKTDKPDKVDDSCYAMLLTKDEAGLTGFPATLLPGNRILVRDLPFERLDGICPGEVSVLPPPGSDLPVRRAQPTGTFAHRATEDAPTVTAIITLATPVADVRVPDHLTTEKHFEDLISRFDGDLHAGLAAEGMRTALLTDERVLTKAPRKITCTPPQVVVGMKYRWSLCSWLGIFC</sequence>
<feature type="compositionally biased region" description="Low complexity" evidence="1">
    <location>
        <begin position="41"/>
        <end position="51"/>
    </location>
</feature>
<reference evidence="2 3" key="1">
    <citation type="submission" date="2018-03" db="EMBL/GenBank/DDBJ databases">
        <title>Genomic Encyclopedia of Archaeal and Bacterial Type Strains, Phase II (KMG-II): from individual species to whole genera.</title>
        <authorList>
            <person name="Goeker M."/>
        </authorList>
    </citation>
    <scope>NUCLEOTIDE SEQUENCE [LARGE SCALE GENOMIC DNA]</scope>
    <source>
        <strain evidence="2 3">DSM 100065</strain>
    </source>
</reference>
<evidence type="ECO:0000313" key="3">
    <source>
        <dbReference type="Proteomes" id="UP000237752"/>
    </source>
</evidence>
<evidence type="ECO:0000313" key="2">
    <source>
        <dbReference type="EMBL" id="PRZ42793.1"/>
    </source>
</evidence>
<evidence type="ECO:0000256" key="1">
    <source>
        <dbReference type="SAM" id="MobiDB-lite"/>
    </source>
</evidence>
<protein>
    <submittedName>
        <fullName evidence="2">Uncharacterized protein</fullName>
    </submittedName>
</protein>